<evidence type="ECO:0000259" key="14">
    <source>
        <dbReference type="PROSITE" id="PS50894"/>
    </source>
</evidence>
<evidence type="ECO:0000259" key="13">
    <source>
        <dbReference type="PROSITE" id="PS50851"/>
    </source>
</evidence>
<comment type="catalytic activity">
    <reaction evidence="1">
        <text>ATP + protein L-histidine = ADP + protein N-phospho-L-histidine.</text>
        <dbReference type="EC" id="2.7.13.3"/>
    </reaction>
</comment>
<evidence type="ECO:0000256" key="8">
    <source>
        <dbReference type="ARBA" id="ARBA00035100"/>
    </source>
</evidence>
<evidence type="ECO:0000256" key="1">
    <source>
        <dbReference type="ARBA" id="ARBA00000085"/>
    </source>
</evidence>
<dbReference type="CDD" id="cd00088">
    <property type="entry name" value="HPT"/>
    <property type="match status" value="2"/>
</dbReference>
<dbReference type="PROSITE" id="PS50894">
    <property type="entry name" value="HPT"/>
    <property type="match status" value="3"/>
</dbReference>
<dbReference type="InterPro" id="IPR003594">
    <property type="entry name" value="HATPase_dom"/>
</dbReference>
<dbReference type="Pfam" id="PF01584">
    <property type="entry name" value="CheW"/>
    <property type="match status" value="1"/>
</dbReference>
<dbReference type="InterPro" id="IPR036641">
    <property type="entry name" value="HPT_dom_sf"/>
</dbReference>
<dbReference type="InterPro" id="IPR001789">
    <property type="entry name" value="Sig_transdc_resp-reg_receiver"/>
</dbReference>
<dbReference type="GO" id="GO:0005737">
    <property type="term" value="C:cytoplasm"/>
    <property type="evidence" value="ECO:0007669"/>
    <property type="project" value="InterPro"/>
</dbReference>
<evidence type="ECO:0000256" key="4">
    <source>
        <dbReference type="ARBA" id="ARBA00022553"/>
    </source>
</evidence>
<evidence type="ECO:0000256" key="3">
    <source>
        <dbReference type="ARBA" id="ARBA00021495"/>
    </source>
</evidence>
<dbReference type="InterPro" id="IPR058661">
    <property type="entry name" value="FimL_2nd"/>
</dbReference>
<dbReference type="Gene3D" id="3.30.565.10">
    <property type="entry name" value="Histidine kinase-like ATPase, C-terminal domain"/>
    <property type="match status" value="1"/>
</dbReference>
<name>A0A2Z6GEP8_9PROT</name>
<evidence type="ECO:0000256" key="7">
    <source>
        <dbReference type="ARBA" id="ARBA00023012"/>
    </source>
</evidence>
<feature type="modified residue" description="4-aspartylphosphate" evidence="10">
    <location>
        <position position="1633"/>
    </location>
</feature>
<evidence type="ECO:0000259" key="11">
    <source>
        <dbReference type="PROSITE" id="PS50109"/>
    </source>
</evidence>
<dbReference type="SMART" id="SM00448">
    <property type="entry name" value="REC"/>
    <property type="match status" value="1"/>
</dbReference>
<dbReference type="SUPFAM" id="SSF55874">
    <property type="entry name" value="ATPase domain of HSP90 chaperone/DNA topoisomerase II/histidine kinase"/>
    <property type="match status" value="1"/>
</dbReference>
<evidence type="ECO:0000259" key="12">
    <source>
        <dbReference type="PROSITE" id="PS50110"/>
    </source>
</evidence>
<dbReference type="OrthoDB" id="9803176at2"/>
<dbReference type="InterPro" id="IPR036890">
    <property type="entry name" value="HATPase_C_sf"/>
</dbReference>
<dbReference type="SUPFAM" id="SSF47226">
    <property type="entry name" value="Histidine-containing phosphotransfer domain, HPT domain"/>
    <property type="match status" value="5"/>
</dbReference>
<dbReference type="Pfam" id="PF01627">
    <property type="entry name" value="Hpt"/>
    <property type="match status" value="3"/>
</dbReference>
<dbReference type="SUPFAM" id="SSF52172">
    <property type="entry name" value="CheY-like"/>
    <property type="match status" value="1"/>
</dbReference>
<dbReference type="Pfam" id="PF26379">
    <property type="entry name" value="FimL_2nd"/>
    <property type="match status" value="1"/>
</dbReference>
<dbReference type="Proteomes" id="UP000033070">
    <property type="component" value="Chromosome"/>
</dbReference>
<gene>
    <name evidence="15" type="ORF">OYT1_ch2536</name>
</gene>
<feature type="domain" description="CheW-like" evidence="13">
    <location>
        <begin position="1432"/>
        <end position="1567"/>
    </location>
</feature>
<dbReference type="Gene3D" id="3.40.50.2300">
    <property type="match status" value="1"/>
</dbReference>
<feature type="modified residue" description="Phosphohistidine" evidence="9">
    <location>
        <position position="1016"/>
    </location>
</feature>
<dbReference type="STRING" id="1188319.OYT1_01331"/>
<feature type="modified residue" description="Phosphohistidine" evidence="9">
    <location>
        <position position="810"/>
    </location>
</feature>
<evidence type="ECO:0000313" key="15">
    <source>
        <dbReference type="EMBL" id="BBE52048.1"/>
    </source>
</evidence>
<organism evidence="15 16">
    <name type="scientific">Ferriphaselus amnicola</name>
    <dbReference type="NCBI Taxonomy" id="1188319"/>
    <lineage>
        <taxon>Bacteria</taxon>
        <taxon>Pseudomonadati</taxon>
        <taxon>Pseudomonadota</taxon>
        <taxon>Betaproteobacteria</taxon>
        <taxon>Nitrosomonadales</taxon>
        <taxon>Gallionellaceae</taxon>
        <taxon>Ferriphaselus</taxon>
    </lineage>
</organism>
<dbReference type="GO" id="GO:0000155">
    <property type="term" value="F:phosphorelay sensor kinase activity"/>
    <property type="evidence" value="ECO:0007669"/>
    <property type="project" value="InterPro"/>
</dbReference>
<dbReference type="EC" id="2.7.13.3" evidence="2"/>
<dbReference type="InterPro" id="IPR008207">
    <property type="entry name" value="Sig_transdc_His_kin_Hpt_dom"/>
</dbReference>
<dbReference type="RefSeq" id="WP_062626526.1">
    <property type="nucleotide sequence ID" value="NZ_AP018738.1"/>
</dbReference>
<evidence type="ECO:0000256" key="6">
    <source>
        <dbReference type="ARBA" id="ARBA00022777"/>
    </source>
</evidence>
<dbReference type="InterPro" id="IPR002545">
    <property type="entry name" value="CheW-lke_dom"/>
</dbReference>
<sequence length="1706" mass="187975">MSENANSLPLQAIKPSLDAALSSVSAGVEQFFSAPDDGHAPLSLAVAELSRINGVLRMFGLDGLAVYSSELEHLLLDIVAGRVPSQEAQRDVVRRALTAVSRYLNSLLNGADNAALRLFQRFQEMRQTRGLETATESELFFPNLNVTLPSELLSTQPAMVLSDVVRVARSKYQHALLKWLRHDQPLLALETMRNAVRQVLEGAPHEHRQLWWVAEGLIDSLLLEGIPPELNPKRLLGRLDLQMKSLIEGTTLEARPLLSEMLYLIARSHEVTETVAELKRAFALDRFLPEEPSPATEQSESDHDAPLLEEMRTVFKLAEANWERCVLGDAAACGDFAGQTSRLSDLSAQLRQDALHFLCEQVWSTTISSEPEQLQQVALDMAMALLLLHGGIEHYANLDPGFRDQSRALMQRIEARLRNEPASDADLASVVEHQALVEEKSAIQPLASEMMSNLQLVEQALNSFFEDTSKHEELAQVDHWLAQVHGGLHMLSLPRAARVLDTLRAALASTLEATVTPTDEQLHAYALALSALQSVVQNLQDGRRDDDQLTDTAWAELTDLRPSLSDVAEEQVVSTTAVKTVTPSVVVPQEWAKPNARSDAVAQAAESKELLDIFLEEAREVLATITSHLETSFLHSASREPLTTIRRSFHTLKGSGRMVGLKDLGEVAWSVEQVMNRWLQDEKPATPGLLSYLSRAEAAFKHWVGELEQRGDAVVDGADLLAAAAKIERGEELDEVAVVAPVELVEVEAEPVVESVPSEVVIGPVTMSNALFEIATTEAVQHILSLRKHLAALQETLPSVIHFDFMRAAHTLAGINRTLGFTTVAELASALELWLQQRIDTPLDIGADQLSLLGQAIDALDGMTQTMCRKQEPEAQPELVAALQAEPVLPASETDIVVEPEDMAASELVHVEEVPLEAEPVLEAVAEESEAEELAAVLIPEPPLPTVAPAEVARTVPQLSADTIVHDIRDDVDEQLLPLFLEESNDLYPQIGRGLRAWRERPEEVSLAHTLRRALHTLKGGARMAGAMRAGELTHRMEDSVIHYSEPELLQAAFWDQLDAHFDYLGVLLEQLRRGEFHGAVAPAADAAGQAALPLQLEIGAERAILSNVLRVRSDVVDRLVNEAGEIGVTRSHIETEMRAFKTGLLELTDSVTRLRGQLREIEIQAESQMQARLSLAQDTDEKFDPLEFDRFTRLQELTRFMNESVHDVQTVQQNLLKNLDETAGALSAQSHMSRELQQGLMSIRMVPFASISERLYRIVRQTGKELGKKANLELRGTELELDRSMLEKMTAPFEHLLRNALVHGLESPEVRAERGKSPIGDVKLSLRQENNEIVFEFSDDGAGLDLEKLRAKGVELGLLQADEAVTDDQIIQLIFTSGLTTAEVVTEVAGRGVGMDVVRSEISSLGGLISVSTEAGKATSFVIHLPLTLAVMQTLMVRSGDALFAIPSTMVEQVQQYRVADLAKVYQERSVTWQGRTYPLSYLPHLLGDTEHVAEVRSHSPILLLRSGDLRIALHVDEMAGNHEVVVKNIGPQLARMRGIAGATVLGNGQVALILNPPQLAQRIAPTRKVAKVVVDPQRAQPLVMVVDDSLTVRKITSRLLIRAGYQVITAKDGVDALEQLAGVMPTVMLLDIEMPRMDGFELTKQLRRDAATKRLPIIMITSRTAEKHREHAIQLGVNEYLGKPFQEEELLRLVAEYVSASVVS</sequence>
<dbReference type="PANTHER" id="PTHR43395">
    <property type="entry name" value="SENSOR HISTIDINE KINASE CHEA"/>
    <property type="match status" value="1"/>
</dbReference>
<dbReference type="GO" id="GO:0006935">
    <property type="term" value="P:chemotaxis"/>
    <property type="evidence" value="ECO:0007669"/>
    <property type="project" value="InterPro"/>
</dbReference>
<dbReference type="InterPro" id="IPR011006">
    <property type="entry name" value="CheY-like_superfamily"/>
</dbReference>
<keyword evidence="4 10" id="KW-0597">Phosphoprotein</keyword>
<keyword evidence="7" id="KW-0902">Two-component regulatory system</keyword>
<dbReference type="SUPFAM" id="SSF50341">
    <property type="entry name" value="CheW-like"/>
    <property type="match status" value="1"/>
</dbReference>
<keyword evidence="5" id="KW-0808">Transferase</keyword>
<feature type="modified residue" description="Phosphohistidine" evidence="9">
    <location>
        <position position="650"/>
    </location>
</feature>
<reference evidence="15 16" key="1">
    <citation type="submission" date="2018-06" db="EMBL/GenBank/DDBJ databases">
        <title>OYT1 Genome Sequencing.</title>
        <authorList>
            <person name="Kato S."/>
            <person name="Itoh T."/>
            <person name="Ohkuma M."/>
        </authorList>
    </citation>
    <scope>NUCLEOTIDE SEQUENCE [LARGE SCALE GENOMIC DNA]</scope>
    <source>
        <strain evidence="15 16">OYT1</strain>
    </source>
</reference>
<dbReference type="PRINTS" id="PR00344">
    <property type="entry name" value="BCTRLSENSOR"/>
</dbReference>
<dbReference type="SMART" id="SM01231">
    <property type="entry name" value="H-kinase_dim"/>
    <property type="match status" value="1"/>
</dbReference>
<dbReference type="InterPro" id="IPR004105">
    <property type="entry name" value="CheA-like_dim"/>
</dbReference>
<evidence type="ECO:0000256" key="5">
    <source>
        <dbReference type="ARBA" id="ARBA00022679"/>
    </source>
</evidence>
<evidence type="ECO:0000256" key="10">
    <source>
        <dbReference type="PROSITE-ProRule" id="PRU00169"/>
    </source>
</evidence>
<dbReference type="SMART" id="SM00073">
    <property type="entry name" value="HPT"/>
    <property type="match status" value="3"/>
</dbReference>
<evidence type="ECO:0000313" key="16">
    <source>
        <dbReference type="Proteomes" id="UP000033070"/>
    </source>
</evidence>
<comment type="function">
    <text evidence="8">Involved in the transmission of sensory signals from the chemoreceptors to the flagellar motors. CheA is autophosphorylated; it can transfer its phosphate group to either CheB or CheY.</text>
</comment>
<feature type="domain" description="Response regulatory" evidence="12">
    <location>
        <begin position="1584"/>
        <end position="1700"/>
    </location>
</feature>
<dbReference type="InterPro" id="IPR004358">
    <property type="entry name" value="Sig_transdc_His_kin-like_C"/>
</dbReference>
<keyword evidence="16" id="KW-1185">Reference proteome</keyword>
<feature type="domain" description="HPt" evidence="14">
    <location>
        <begin position="603"/>
        <end position="710"/>
    </location>
</feature>
<dbReference type="Gene3D" id="1.20.120.160">
    <property type="entry name" value="HPT domain"/>
    <property type="match status" value="3"/>
</dbReference>
<feature type="domain" description="HPt" evidence="14">
    <location>
        <begin position="764"/>
        <end position="867"/>
    </location>
</feature>
<feature type="domain" description="HPt" evidence="14">
    <location>
        <begin position="969"/>
        <end position="1075"/>
    </location>
</feature>
<keyword evidence="6" id="KW-0418">Kinase</keyword>
<dbReference type="EMBL" id="AP018738">
    <property type="protein sequence ID" value="BBE52048.1"/>
    <property type="molecule type" value="Genomic_DNA"/>
</dbReference>
<dbReference type="Pfam" id="PF00072">
    <property type="entry name" value="Response_reg"/>
    <property type="match status" value="1"/>
</dbReference>
<dbReference type="PROSITE" id="PS50109">
    <property type="entry name" value="HIS_KIN"/>
    <property type="match status" value="1"/>
</dbReference>
<dbReference type="FunFam" id="3.30.565.10:FF:000016">
    <property type="entry name" value="Chemotaxis protein CheA, putative"/>
    <property type="match status" value="1"/>
</dbReference>
<dbReference type="InterPro" id="IPR036061">
    <property type="entry name" value="CheW-like_dom_sf"/>
</dbReference>
<dbReference type="InterPro" id="IPR005467">
    <property type="entry name" value="His_kinase_dom"/>
</dbReference>
<protein>
    <recommendedName>
        <fullName evidence="3">Chemotaxis protein CheA</fullName>
        <ecNumber evidence="2">2.7.13.3</ecNumber>
    </recommendedName>
</protein>
<dbReference type="PANTHER" id="PTHR43395:SF8">
    <property type="entry name" value="HISTIDINE KINASE"/>
    <property type="match status" value="1"/>
</dbReference>
<feature type="domain" description="Histidine kinase" evidence="11">
    <location>
        <begin position="1175"/>
        <end position="1430"/>
    </location>
</feature>
<dbReference type="PROSITE" id="PS50851">
    <property type="entry name" value="CHEW"/>
    <property type="match status" value="1"/>
</dbReference>
<dbReference type="KEGG" id="fam:OYT1_ch2536"/>
<evidence type="ECO:0000256" key="9">
    <source>
        <dbReference type="PROSITE-ProRule" id="PRU00110"/>
    </source>
</evidence>
<accession>A0A2Z6GEP8</accession>
<proteinExistence type="predicted"/>
<dbReference type="Pfam" id="PF02518">
    <property type="entry name" value="HATPase_c"/>
    <property type="match status" value="1"/>
</dbReference>
<dbReference type="CDD" id="cd17546">
    <property type="entry name" value="REC_hyHK_CKI1_RcsC-like"/>
    <property type="match status" value="1"/>
</dbReference>
<dbReference type="PROSITE" id="PS50110">
    <property type="entry name" value="RESPONSE_REGULATORY"/>
    <property type="match status" value="1"/>
</dbReference>
<dbReference type="SMART" id="SM00387">
    <property type="entry name" value="HATPase_c"/>
    <property type="match status" value="1"/>
</dbReference>
<dbReference type="Gene3D" id="2.30.30.40">
    <property type="entry name" value="SH3 Domains"/>
    <property type="match status" value="1"/>
</dbReference>
<dbReference type="SMART" id="SM00260">
    <property type="entry name" value="CheW"/>
    <property type="match status" value="1"/>
</dbReference>
<dbReference type="InterPro" id="IPR051315">
    <property type="entry name" value="Bact_Chemotaxis_CheA"/>
</dbReference>
<evidence type="ECO:0000256" key="2">
    <source>
        <dbReference type="ARBA" id="ARBA00012438"/>
    </source>
</evidence>